<comment type="similarity">
    <text evidence="1">Belongs to the class-A beta-lactamase family.</text>
</comment>
<feature type="domain" description="Beta-lactamase-related" evidence="3">
    <location>
        <begin position="16"/>
        <end position="391"/>
    </location>
</feature>
<gene>
    <name evidence="4" type="ORF">ASPCAL13366</name>
</gene>
<evidence type="ECO:0000256" key="2">
    <source>
        <dbReference type="ARBA" id="ARBA00022801"/>
    </source>
</evidence>
<dbReference type="GO" id="GO:0016787">
    <property type="term" value="F:hydrolase activity"/>
    <property type="evidence" value="ECO:0007669"/>
    <property type="project" value="UniProtKB-KW"/>
</dbReference>
<evidence type="ECO:0000259" key="3">
    <source>
        <dbReference type="Pfam" id="PF00144"/>
    </source>
</evidence>
<dbReference type="EMBL" id="CDMC01000017">
    <property type="protein sequence ID" value="CEL10244.1"/>
    <property type="molecule type" value="Genomic_DNA"/>
</dbReference>
<protein>
    <recommendedName>
        <fullName evidence="3">Beta-lactamase-related domain-containing protein</fullName>
    </recommendedName>
</protein>
<dbReference type="SUPFAM" id="SSF56601">
    <property type="entry name" value="beta-lactamase/transpeptidase-like"/>
    <property type="match status" value="1"/>
</dbReference>
<dbReference type="Proteomes" id="UP000054771">
    <property type="component" value="Unassembled WGS sequence"/>
</dbReference>
<dbReference type="InterPro" id="IPR001466">
    <property type="entry name" value="Beta-lactam-related"/>
</dbReference>
<dbReference type="STRING" id="454130.A0A0U5H809"/>
<accession>A0A0U5H809</accession>
<proteinExistence type="inferred from homology"/>
<dbReference type="AlphaFoldDB" id="A0A0U5H809"/>
<dbReference type="InterPro" id="IPR050789">
    <property type="entry name" value="Diverse_Enzym_Activities"/>
</dbReference>
<reference evidence="5" key="1">
    <citation type="journal article" date="2016" name="Genome Announc.">
        <title>Draft genome sequences of fungus Aspergillus calidoustus.</title>
        <authorList>
            <person name="Horn F."/>
            <person name="Linde J."/>
            <person name="Mattern D.J."/>
            <person name="Walther G."/>
            <person name="Guthke R."/>
            <person name="Scherlach K."/>
            <person name="Martin K."/>
            <person name="Brakhage A.A."/>
            <person name="Petzke L."/>
            <person name="Valiante V."/>
        </authorList>
    </citation>
    <scope>NUCLEOTIDE SEQUENCE [LARGE SCALE GENOMIC DNA]</scope>
    <source>
        <strain evidence="5">SF006504</strain>
    </source>
</reference>
<keyword evidence="2" id="KW-0378">Hydrolase</keyword>
<dbReference type="OrthoDB" id="428260at2759"/>
<evidence type="ECO:0000313" key="5">
    <source>
        <dbReference type="Proteomes" id="UP000054771"/>
    </source>
</evidence>
<evidence type="ECO:0000256" key="1">
    <source>
        <dbReference type="ARBA" id="ARBA00009009"/>
    </source>
</evidence>
<dbReference type="Pfam" id="PF00144">
    <property type="entry name" value="Beta-lactamase"/>
    <property type="match status" value="1"/>
</dbReference>
<dbReference type="PANTHER" id="PTHR43283:SF17">
    <property type="entry name" value="(LOVD), PUTATIVE (AFU_ORTHOLOGUE AFUA_5G00920)-RELATED"/>
    <property type="match status" value="1"/>
</dbReference>
<dbReference type="Gene3D" id="3.40.710.10">
    <property type="entry name" value="DD-peptidase/beta-lactamase superfamily"/>
    <property type="match status" value="1"/>
</dbReference>
<evidence type="ECO:0000313" key="4">
    <source>
        <dbReference type="EMBL" id="CEL10244.1"/>
    </source>
</evidence>
<keyword evidence="5" id="KW-1185">Reference proteome</keyword>
<dbReference type="InterPro" id="IPR012338">
    <property type="entry name" value="Beta-lactam/transpept-like"/>
</dbReference>
<dbReference type="OMA" id="ANIWSKL"/>
<dbReference type="PANTHER" id="PTHR43283">
    <property type="entry name" value="BETA-LACTAMASE-RELATED"/>
    <property type="match status" value="1"/>
</dbReference>
<sequence length="413" mass="44856">MESLDRILDDFTHPATGSLHGAAFIAVDNHGQIIYKRAAGRAGSTPDDATPLKLGSLYWIASMTKLVTAVATVQLVERGILALDEDVRDKVQELRDVQVLRGMKRDSSGAPQPEFQAVRGKLTLRNMLSHAAGFGYDSSSPLLQEWSKSQGRTAHTFSGSMDGFRHPLIYQPGMSWEYGAGLEWAGQLIEQATGSTLEEYMQANIWSKLGATSTTFHPELRSDTLPPRMQMGERVSVGQGNKSVKPGRIILGYPLKDDIGGIGLFSTPMDFIKLLSALLQRGGPLLSSEGVDLLFAAQLSDESRVAMPHALGNQMRRVLGITSVEDAEKADHCLGGAVVLKDIPGRRRRGTVSWGGLPNLHWWVDRETGIAAALFTQLMPPADAAVTDLLIELEKALYKTLGRTKQSNGGARL</sequence>
<organism evidence="4 5">
    <name type="scientific">Aspergillus calidoustus</name>
    <dbReference type="NCBI Taxonomy" id="454130"/>
    <lineage>
        <taxon>Eukaryota</taxon>
        <taxon>Fungi</taxon>
        <taxon>Dikarya</taxon>
        <taxon>Ascomycota</taxon>
        <taxon>Pezizomycotina</taxon>
        <taxon>Eurotiomycetes</taxon>
        <taxon>Eurotiomycetidae</taxon>
        <taxon>Eurotiales</taxon>
        <taxon>Aspergillaceae</taxon>
        <taxon>Aspergillus</taxon>
        <taxon>Aspergillus subgen. Nidulantes</taxon>
    </lineage>
</organism>
<name>A0A0U5H809_ASPCI</name>